<dbReference type="PANTHER" id="PTHR30558">
    <property type="entry name" value="EXBD MEMBRANE COMPONENT OF PMF-DRIVEN MACROMOLECULE IMPORT SYSTEM"/>
    <property type="match status" value="1"/>
</dbReference>
<dbReference type="Proteomes" id="UP000199355">
    <property type="component" value="Unassembled WGS sequence"/>
</dbReference>
<evidence type="ECO:0000256" key="3">
    <source>
        <dbReference type="ARBA" id="ARBA00022475"/>
    </source>
</evidence>
<dbReference type="EMBL" id="FNBX01000003">
    <property type="protein sequence ID" value="SDF27819.1"/>
    <property type="molecule type" value="Genomic_DNA"/>
</dbReference>
<comment type="similarity">
    <text evidence="2 7">Belongs to the ExbD/TolR family.</text>
</comment>
<dbReference type="PANTHER" id="PTHR30558:SF3">
    <property type="entry name" value="BIOPOLYMER TRANSPORT PROTEIN EXBD-RELATED"/>
    <property type="match status" value="1"/>
</dbReference>
<dbReference type="Pfam" id="PF02472">
    <property type="entry name" value="ExbD"/>
    <property type="match status" value="1"/>
</dbReference>
<keyword evidence="6 8" id="KW-0472">Membrane</keyword>
<proteinExistence type="inferred from homology"/>
<reference evidence="10" key="1">
    <citation type="submission" date="2016-10" db="EMBL/GenBank/DDBJ databases">
        <authorList>
            <person name="Varghese N."/>
            <person name="Submissions S."/>
        </authorList>
    </citation>
    <scope>NUCLEOTIDE SEQUENCE [LARGE SCALE GENOMIC DNA]</scope>
    <source>
        <strain evidence="10">KHC7</strain>
    </source>
</reference>
<feature type="transmembrane region" description="Helical" evidence="8">
    <location>
        <begin position="20"/>
        <end position="41"/>
    </location>
</feature>
<keyword evidence="5 8" id="KW-1133">Transmembrane helix</keyword>
<keyword evidence="10" id="KW-1185">Reference proteome</keyword>
<evidence type="ECO:0000256" key="5">
    <source>
        <dbReference type="ARBA" id="ARBA00022989"/>
    </source>
</evidence>
<dbReference type="OrthoDB" id="5460715at2"/>
<evidence type="ECO:0000313" key="9">
    <source>
        <dbReference type="EMBL" id="SDF27819.1"/>
    </source>
</evidence>
<evidence type="ECO:0000256" key="4">
    <source>
        <dbReference type="ARBA" id="ARBA00022692"/>
    </source>
</evidence>
<keyword evidence="7" id="KW-0813">Transport</keyword>
<dbReference type="STRING" id="571438.SAMN05192586_103127"/>
<evidence type="ECO:0000256" key="8">
    <source>
        <dbReference type="SAM" id="Phobius"/>
    </source>
</evidence>
<gene>
    <name evidence="9" type="ORF">SAMN05192586_103127</name>
</gene>
<evidence type="ECO:0000313" key="10">
    <source>
        <dbReference type="Proteomes" id="UP000199355"/>
    </source>
</evidence>
<dbReference type="GO" id="GO:0022857">
    <property type="term" value="F:transmembrane transporter activity"/>
    <property type="evidence" value="ECO:0007669"/>
    <property type="project" value="InterPro"/>
</dbReference>
<keyword evidence="7" id="KW-0653">Protein transport</keyword>
<dbReference type="GO" id="GO:0015031">
    <property type="term" value="P:protein transport"/>
    <property type="evidence" value="ECO:0007669"/>
    <property type="project" value="UniProtKB-KW"/>
</dbReference>
<organism evidence="9 10">
    <name type="scientific">Desulfovibrio legallii</name>
    <dbReference type="NCBI Taxonomy" id="571438"/>
    <lineage>
        <taxon>Bacteria</taxon>
        <taxon>Pseudomonadati</taxon>
        <taxon>Thermodesulfobacteriota</taxon>
        <taxon>Desulfovibrionia</taxon>
        <taxon>Desulfovibrionales</taxon>
        <taxon>Desulfovibrionaceae</taxon>
        <taxon>Desulfovibrio</taxon>
    </lineage>
</organism>
<dbReference type="AlphaFoldDB" id="A0A1G7JTP4"/>
<protein>
    <submittedName>
        <fullName evidence="9">Outer membrane transport energization protein ExbD</fullName>
    </submittedName>
</protein>
<name>A0A1G7JTP4_9BACT</name>
<evidence type="ECO:0000256" key="7">
    <source>
        <dbReference type="RuleBase" id="RU003879"/>
    </source>
</evidence>
<dbReference type="RefSeq" id="WP_092152880.1">
    <property type="nucleotide sequence ID" value="NZ_FNBX01000003.1"/>
</dbReference>
<dbReference type="GO" id="GO:0005886">
    <property type="term" value="C:plasma membrane"/>
    <property type="evidence" value="ECO:0007669"/>
    <property type="project" value="UniProtKB-SubCell"/>
</dbReference>
<sequence length="140" mass="15679">MLRLSKRLEPSYEYDLIPLIDMLFILLIFFVLAAAFAVRGLEVDLPPARSSRTLSGRVVELRLAADGGIFCEGQPLLRENVRDRLHEIVRGFRNRPGRLVLVAEPQAPVEGLIFLVDEVRMQGGEKLLIATSGQARTEQP</sequence>
<evidence type="ECO:0000256" key="6">
    <source>
        <dbReference type="ARBA" id="ARBA00023136"/>
    </source>
</evidence>
<dbReference type="InterPro" id="IPR003400">
    <property type="entry name" value="ExbD"/>
</dbReference>
<keyword evidence="3" id="KW-1003">Cell membrane</keyword>
<comment type="subcellular location">
    <subcellularLocation>
        <location evidence="1">Cell membrane</location>
        <topology evidence="1">Single-pass membrane protein</topology>
    </subcellularLocation>
    <subcellularLocation>
        <location evidence="7">Cell membrane</location>
        <topology evidence="7">Single-pass type II membrane protein</topology>
    </subcellularLocation>
</comment>
<keyword evidence="4 7" id="KW-0812">Transmembrane</keyword>
<accession>A0A1G7JTP4</accession>
<evidence type="ECO:0000256" key="2">
    <source>
        <dbReference type="ARBA" id="ARBA00005811"/>
    </source>
</evidence>
<evidence type="ECO:0000256" key="1">
    <source>
        <dbReference type="ARBA" id="ARBA00004162"/>
    </source>
</evidence>